<keyword evidence="1" id="KW-0472">Membrane</keyword>
<proteinExistence type="predicted"/>
<name>A0AAW0D100_9AGAR</name>
<dbReference type="AlphaFoldDB" id="A0AAW0D100"/>
<evidence type="ECO:0000313" key="2">
    <source>
        <dbReference type="EMBL" id="KAK7046040.1"/>
    </source>
</evidence>
<keyword evidence="1" id="KW-0812">Transmembrane</keyword>
<dbReference type="Proteomes" id="UP001383192">
    <property type="component" value="Unassembled WGS sequence"/>
</dbReference>
<comment type="caution">
    <text evidence="2">The sequence shown here is derived from an EMBL/GenBank/DDBJ whole genome shotgun (WGS) entry which is preliminary data.</text>
</comment>
<evidence type="ECO:0000256" key="1">
    <source>
        <dbReference type="SAM" id="Phobius"/>
    </source>
</evidence>
<evidence type="ECO:0008006" key="4">
    <source>
        <dbReference type="Google" id="ProtNLM"/>
    </source>
</evidence>
<sequence>MGGNVVLFGTGVYLLRQRKGSGRSTIIHFVSASILFGFATMLAVVETALVVGQLFQLEHVTNHGVLEGTTASGGIDLKVCNTILFIGIQLIDLTAFLILLYRCYMIYNRNWKIIVGPVLLILADTGVYSAALPIFFKNFWANLQSGASMEDGRMARFSNAVTILNTISNGILTILIAGKIWIIKRRMRQLVGQGAPGIHQKYNTLIAMTLESGLIIPVSLVANNVFIQTGNMSASGIVSSCLPQLLVLAPLLILVRAGLGLTTKASHMTLQAEATSHDTGEVFSPPLAVSVTVAQTRSVASVGSSEAQINRDVKPGGEYV</sequence>
<gene>
    <name evidence="2" type="ORF">VNI00_007035</name>
</gene>
<feature type="transmembrane region" description="Helical" evidence="1">
    <location>
        <begin position="156"/>
        <end position="182"/>
    </location>
</feature>
<evidence type="ECO:0000313" key="3">
    <source>
        <dbReference type="Proteomes" id="UP001383192"/>
    </source>
</evidence>
<protein>
    <recommendedName>
        <fullName evidence="4">CFEM domain-containing protein</fullName>
    </recommendedName>
</protein>
<dbReference type="EMBL" id="JAYKXP010000022">
    <property type="protein sequence ID" value="KAK7046040.1"/>
    <property type="molecule type" value="Genomic_DNA"/>
</dbReference>
<feature type="transmembrane region" description="Helical" evidence="1">
    <location>
        <begin position="202"/>
        <end position="222"/>
    </location>
</feature>
<keyword evidence="3" id="KW-1185">Reference proteome</keyword>
<feature type="transmembrane region" description="Helical" evidence="1">
    <location>
        <begin position="26"/>
        <end position="45"/>
    </location>
</feature>
<feature type="transmembrane region" description="Helical" evidence="1">
    <location>
        <begin position="82"/>
        <end position="101"/>
    </location>
</feature>
<feature type="transmembrane region" description="Helical" evidence="1">
    <location>
        <begin position="234"/>
        <end position="255"/>
    </location>
</feature>
<reference evidence="2 3" key="1">
    <citation type="submission" date="2024-01" db="EMBL/GenBank/DDBJ databases">
        <title>A draft genome for a cacao thread blight-causing isolate of Paramarasmius palmivorus.</title>
        <authorList>
            <person name="Baruah I.K."/>
            <person name="Bukari Y."/>
            <person name="Amoako-Attah I."/>
            <person name="Meinhardt L.W."/>
            <person name="Bailey B.A."/>
            <person name="Cohen S.P."/>
        </authorList>
    </citation>
    <scope>NUCLEOTIDE SEQUENCE [LARGE SCALE GENOMIC DNA]</scope>
    <source>
        <strain evidence="2 3">GH-12</strain>
    </source>
</reference>
<organism evidence="2 3">
    <name type="scientific">Paramarasmius palmivorus</name>
    <dbReference type="NCBI Taxonomy" id="297713"/>
    <lineage>
        <taxon>Eukaryota</taxon>
        <taxon>Fungi</taxon>
        <taxon>Dikarya</taxon>
        <taxon>Basidiomycota</taxon>
        <taxon>Agaricomycotina</taxon>
        <taxon>Agaricomycetes</taxon>
        <taxon>Agaricomycetidae</taxon>
        <taxon>Agaricales</taxon>
        <taxon>Marasmiineae</taxon>
        <taxon>Marasmiaceae</taxon>
        <taxon>Paramarasmius</taxon>
    </lineage>
</organism>
<keyword evidence="1" id="KW-1133">Transmembrane helix</keyword>
<accession>A0AAW0D100</accession>
<feature type="transmembrane region" description="Helical" evidence="1">
    <location>
        <begin position="113"/>
        <end position="136"/>
    </location>
</feature>